<dbReference type="PROSITE" id="PS51143">
    <property type="entry name" value="MT_A70"/>
    <property type="match status" value="1"/>
</dbReference>
<evidence type="ECO:0000313" key="5">
    <source>
        <dbReference type="EMBL" id="VFK81336.1"/>
    </source>
</evidence>
<dbReference type="EMBL" id="CAADHB010000314">
    <property type="protein sequence ID" value="VFK81336.1"/>
    <property type="molecule type" value="Genomic_DNA"/>
</dbReference>
<evidence type="ECO:0000256" key="1">
    <source>
        <dbReference type="ARBA" id="ARBA00022603"/>
    </source>
</evidence>
<dbReference type="PANTHER" id="PTHR12829">
    <property type="entry name" value="N6-ADENOSINE-METHYLTRANSFERASE"/>
    <property type="match status" value="1"/>
</dbReference>
<dbReference type="InterPro" id="IPR007757">
    <property type="entry name" value="MT-A70-like"/>
</dbReference>
<sequence>MSLEAICDLPVKEIADENAVLFLWTTSYHIFESKAVLDAWGFEYKSMFIWDKVKHNMGCYNSVRHELLLIATKGSCTPDNVELIDSVQSIERTRHSEKPEEFRKIIETLYKYGNKVECFARKQTEGWDAYGNECS</sequence>
<keyword evidence="1 5" id="KW-0489">Methyltransferase</keyword>
<dbReference type="GO" id="GO:0032259">
    <property type="term" value="P:methylation"/>
    <property type="evidence" value="ECO:0007669"/>
    <property type="project" value="UniProtKB-KW"/>
</dbReference>
<proteinExistence type="inferred from homology"/>
<dbReference type="Pfam" id="PF05063">
    <property type="entry name" value="MT-A70"/>
    <property type="match status" value="1"/>
</dbReference>
<organism evidence="5">
    <name type="scientific">Candidatus Kentrum sp. SD</name>
    <dbReference type="NCBI Taxonomy" id="2126332"/>
    <lineage>
        <taxon>Bacteria</taxon>
        <taxon>Pseudomonadati</taxon>
        <taxon>Pseudomonadota</taxon>
        <taxon>Gammaproteobacteria</taxon>
        <taxon>Candidatus Kentrum</taxon>
    </lineage>
</organism>
<keyword evidence="2" id="KW-0808">Transferase</keyword>
<reference evidence="5" key="1">
    <citation type="submission" date="2019-02" db="EMBL/GenBank/DDBJ databases">
        <authorList>
            <person name="Gruber-Vodicka R. H."/>
            <person name="Seah K. B. B."/>
        </authorList>
    </citation>
    <scope>NUCLEOTIDE SEQUENCE</scope>
    <source>
        <strain evidence="5">BECK_S127</strain>
    </source>
</reference>
<evidence type="ECO:0000256" key="3">
    <source>
        <dbReference type="ARBA" id="ARBA00022691"/>
    </source>
</evidence>
<dbReference type="GO" id="GO:0008168">
    <property type="term" value="F:methyltransferase activity"/>
    <property type="evidence" value="ECO:0007669"/>
    <property type="project" value="UniProtKB-KW"/>
</dbReference>
<dbReference type="Gene3D" id="3.40.50.150">
    <property type="entry name" value="Vaccinia Virus protein VP39"/>
    <property type="match status" value="1"/>
</dbReference>
<protein>
    <submittedName>
        <fullName evidence="5">N6-adenosine-specific RNA methylase IME4</fullName>
    </submittedName>
</protein>
<dbReference type="InterPro" id="IPR029063">
    <property type="entry name" value="SAM-dependent_MTases_sf"/>
</dbReference>
<keyword evidence="3" id="KW-0949">S-adenosyl-L-methionine</keyword>
<dbReference type="SUPFAM" id="SSF53335">
    <property type="entry name" value="S-adenosyl-L-methionine-dependent methyltransferases"/>
    <property type="match status" value="1"/>
</dbReference>
<evidence type="ECO:0000256" key="4">
    <source>
        <dbReference type="PROSITE-ProRule" id="PRU00489"/>
    </source>
</evidence>
<gene>
    <name evidence="5" type="ORF">BECKSD772D_GA0070982_13141</name>
</gene>
<name>A0A451BSV2_9GAMM</name>
<dbReference type="AlphaFoldDB" id="A0A451BSV2"/>
<accession>A0A451BSV2</accession>
<dbReference type="PANTHER" id="PTHR12829:SF7">
    <property type="entry name" value="N6-ADENOSINE-METHYLTRANSFERASE CATALYTIC SUBUNIT"/>
    <property type="match status" value="1"/>
</dbReference>
<evidence type="ECO:0000256" key="2">
    <source>
        <dbReference type="ARBA" id="ARBA00022679"/>
    </source>
</evidence>
<comment type="similarity">
    <text evidence="4">Belongs to the MT-A70-like family.</text>
</comment>